<protein>
    <submittedName>
        <fullName evidence="1">Uncharacterized protein</fullName>
    </submittedName>
</protein>
<reference evidence="1" key="1">
    <citation type="submission" date="2018-04" db="EMBL/GenBank/DDBJ databases">
        <title>Transcriptome assembly of Sipha flava.</title>
        <authorList>
            <person name="Scully E.D."/>
            <person name="Geib S.M."/>
            <person name="Palmer N.A."/>
            <person name="Koch K."/>
            <person name="Bradshaw J."/>
            <person name="Heng-Moss T."/>
            <person name="Sarath G."/>
        </authorList>
    </citation>
    <scope>NUCLEOTIDE SEQUENCE</scope>
</reference>
<sequence>MRNADLRTIKQILFSMTNINKIMIYTFYFDYYECVSVLINSNRIVGFCKRLLLIVLHDMYKYICIFMLRKLTLRRFSHRYIVHAEYNENFKFPRIKRKKNRYL</sequence>
<evidence type="ECO:0000313" key="1">
    <source>
        <dbReference type="EMBL" id="MBY71379.1"/>
    </source>
</evidence>
<proteinExistence type="predicted"/>
<organism evidence="1">
    <name type="scientific">Sipha flava</name>
    <name type="common">yellow sugarcane aphid</name>
    <dbReference type="NCBI Taxonomy" id="143950"/>
    <lineage>
        <taxon>Eukaryota</taxon>
        <taxon>Metazoa</taxon>
        <taxon>Ecdysozoa</taxon>
        <taxon>Arthropoda</taxon>
        <taxon>Hexapoda</taxon>
        <taxon>Insecta</taxon>
        <taxon>Pterygota</taxon>
        <taxon>Neoptera</taxon>
        <taxon>Paraneoptera</taxon>
        <taxon>Hemiptera</taxon>
        <taxon>Sternorrhyncha</taxon>
        <taxon>Aphidomorpha</taxon>
        <taxon>Aphidoidea</taxon>
        <taxon>Aphididae</taxon>
        <taxon>Sipha</taxon>
    </lineage>
</organism>
<gene>
    <name evidence="1" type="ORF">g.105128</name>
</gene>
<accession>A0A2S2Q123</accession>
<dbReference type="AlphaFoldDB" id="A0A2S2Q123"/>
<name>A0A2S2Q123_9HEMI</name>
<dbReference type="EMBL" id="GGMS01002176">
    <property type="protein sequence ID" value="MBY71379.1"/>
    <property type="molecule type" value="Transcribed_RNA"/>
</dbReference>